<keyword evidence="3" id="KW-1185">Reference proteome</keyword>
<feature type="transmembrane region" description="Helical" evidence="1">
    <location>
        <begin position="46"/>
        <end position="68"/>
    </location>
</feature>
<organism evidence="2 3">
    <name type="scientific">Paeniglutamicibacter terrestris</name>
    <dbReference type="NCBI Taxonomy" id="2723403"/>
    <lineage>
        <taxon>Bacteria</taxon>
        <taxon>Bacillati</taxon>
        <taxon>Actinomycetota</taxon>
        <taxon>Actinomycetes</taxon>
        <taxon>Micrococcales</taxon>
        <taxon>Micrococcaceae</taxon>
        <taxon>Paeniglutamicibacter</taxon>
    </lineage>
</organism>
<sequence>MTAFFASLGIGAFGSLLLYLVFRLLKSDWPTNYSDMKNVVDSASQRNAWVYVLLRFVPMYVVSVLVISLSEATGGQRIVALVACAVLHVLLTNFRPQILRKAFRPSRNRPRYLVAFGSSLTSILLATFFAARTWVYWIPVLPNPGELVQAIWTSIFVGMVVVLLRTVGSFEDNPKKRIERAKHDLGDELQRVIEIEARDNEVSVEFIRAIILTECIQRPRWIRRLERAKGLISGPGTYGVAQVTSPEPISDELSIKVLCANYAGYYPAGHDSNGYNHTLLRVRFEDHNPDPVFVEQATEIYNSLFPDLLDTSQTWANDGRKLIEVLSLNRRGSKWIIKMSLGPAWQGLQMTTLTRNHLEKSSNIEISPDNRFRRFAEVSLPVDVLRVEFDTVDVAMSNDEPDSLVIDLDDPYLD</sequence>
<keyword evidence="1" id="KW-0472">Membrane</keyword>
<name>A0ABX1G6V0_9MICC</name>
<feature type="transmembrane region" description="Helical" evidence="1">
    <location>
        <begin position="6"/>
        <end position="25"/>
    </location>
</feature>
<reference evidence="2 3" key="1">
    <citation type="submission" date="2020-04" db="EMBL/GenBank/DDBJ databases">
        <title>Paeniglutamicibacter sp. ANT13_2, a novel actinomycete isolated from sediment in Antarctica.</title>
        <authorList>
            <person name="Sakdapetsiri C."/>
            <person name="Pinyakong O."/>
        </authorList>
    </citation>
    <scope>NUCLEOTIDE SEQUENCE [LARGE SCALE GENOMIC DNA]</scope>
    <source>
        <strain evidence="2 3">ANT13_2</strain>
    </source>
</reference>
<comment type="caution">
    <text evidence="2">The sequence shown here is derived from an EMBL/GenBank/DDBJ whole genome shotgun (WGS) entry which is preliminary data.</text>
</comment>
<feature type="transmembrane region" description="Helical" evidence="1">
    <location>
        <begin position="74"/>
        <end position="91"/>
    </location>
</feature>
<keyword evidence="1" id="KW-1133">Transmembrane helix</keyword>
<dbReference type="EMBL" id="JAAWVT010000008">
    <property type="protein sequence ID" value="NKG21996.1"/>
    <property type="molecule type" value="Genomic_DNA"/>
</dbReference>
<dbReference type="Proteomes" id="UP000746595">
    <property type="component" value="Unassembled WGS sequence"/>
</dbReference>
<proteinExistence type="predicted"/>
<dbReference type="RefSeq" id="WP_168152805.1">
    <property type="nucleotide sequence ID" value="NZ_JAAWVT010000008.1"/>
</dbReference>
<evidence type="ECO:0000256" key="1">
    <source>
        <dbReference type="SAM" id="Phobius"/>
    </source>
</evidence>
<accession>A0ABX1G6V0</accession>
<evidence type="ECO:0000313" key="2">
    <source>
        <dbReference type="EMBL" id="NKG21996.1"/>
    </source>
</evidence>
<gene>
    <name evidence="2" type="ORF">HED64_14945</name>
</gene>
<evidence type="ECO:0000313" key="3">
    <source>
        <dbReference type="Proteomes" id="UP000746595"/>
    </source>
</evidence>
<protein>
    <submittedName>
        <fullName evidence="2">Uncharacterized protein</fullName>
    </submittedName>
</protein>
<feature type="transmembrane region" description="Helical" evidence="1">
    <location>
        <begin position="112"/>
        <end position="135"/>
    </location>
</feature>
<feature type="transmembrane region" description="Helical" evidence="1">
    <location>
        <begin position="147"/>
        <end position="167"/>
    </location>
</feature>
<keyword evidence="1" id="KW-0812">Transmembrane</keyword>